<dbReference type="RefSeq" id="WP_121937784.1">
    <property type="nucleotide sequence ID" value="NZ_REFR01000010.1"/>
</dbReference>
<keyword evidence="1" id="KW-0812">Transmembrane</keyword>
<comment type="caution">
    <text evidence="2">The sequence shown here is derived from an EMBL/GenBank/DDBJ whole genome shotgun (WGS) entry which is preliminary data.</text>
</comment>
<dbReference type="InParanoid" id="A0A3M0CFQ4"/>
<dbReference type="OrthoDB" id="7857177at2"/>
<keyword evidence="1" id="KW-0472">Membrane</keyword>
<organism evidence="2 3">
    <name type="scientific">Eilatimonas milleporae</name>
    <dbReference type="NCBI Taxonomy" id="911205"/>
    <lineage>
        <taxon>Bacteria</taxon>
        <taxon>Pseudomonadati</taxon>
        <taxon>Pseudomonadota</taxon>
        <taxon>Alphaproteobacteria</taxon>
        <taxon>Kordiimonadales</taxon>
        <taxon>Kordiimonadaceae</taxon>
        <taxon>Eilatimonas</taxon>
    </lineage>
</organism>
<dbReference type="EMBL" id="REFR01000010">
    <property type="protein sequence ID" value="RMB08414.1"/>
    <property type="molecule type" value="Genomic_DNA"/>
</dbReference>
<evidence type="ECO:0000313" key="3">
    <source>
        <dbReference type="Proteomes" id="UP000271227"/>
    </source>
</evidence>
<dbReference type="InterPro" id="IPR025495">
    <property type="entry name" value="DUF4386"/>
</dbReference>
<feature type="transmembrane region" description="Helical" evidence="1">
    <location>
        <begin position="169"/>
        <end position="190"/>
    </location>
</feature>
<proteinExistence type="predicted"/>
<dbReference type="Proteomes" id="UP000271227">
    <property type="component" value="Unassembled WGS sequence"/>
</dbReference>
<reference evidence="2 3" key="1">
    <citation type="submission" date="2018-10" db="EMBL/GenBank/DDBJ databases">
        <title>Genomic Encyclopedia of Archaeal and Bacterial Type Strains, Phase II (KMG-II): from individual species to whole genera.</title>
        <authorList>
            <person name="Goeker M."/>
        </authorList>
    </citation>
    <scope>NUCLEOTIDE SEQUENCE [LARGE SCALE GENOMIC DNA]</scope>
    <source>
        <strain evidence="2 3">DSM 25217</strain>
    </source>
</reference>
<accession>A0A3M0CFQ4</accession>
<gene>
    <name evidence="2" type="ORF">BXY39_1047</name>
</gene>
<dbReference type="Pfam" id="PF14329">
    <property type="entry name" value="DUF4386"/>
    <property type="match status" value="1"/>
</dbReference>
<evidence type="ECO:0000256" key="1">
    <source>
        <dbReference type="SAM" id="Phobius"/>
    </source>
</evidence>
<dbReference type="AlphaFoldDB" id="A0A3M0CFQ4"/>
<feature type="transmembrane region" description="Helical" evidence="1">
    <location>
        <begin position="140"/>
        <end position="162"/>
    </location>
</feature>
<feature type="transmembrane region" description="Helical" evidence="1">
    <location>
        <begin position="54"/>
        <end position="75"/>
    </location>
</feature>
<sequence>MVFQRISGISAIAAGVTYIIGFWVYFAVLGPAQYGSPEVPVTQHVRFLVDNQGLMNAWNLVIYVLNAALMVFIVVGLHQRVKAGNEALAQAASAFGIIWAGLILAAGMLENISLSQIVRLSGQDMEAAATLWRSTTVVGAALGGGNEITGGLWIFLLSVVGFQTKSIPAPVNVAGALVGGAGIVSTIPLLSGATMIFGLGFILWFFAIGLVLVFSKALSGEVSAVRRPESA</sequence>
<name>A0A3M0CFQ4_9PROT</name>
<evidence type="ECO:0000313" key="2">
    <source>
        <dbReference type="EMBL" id="RMB08414.1"/>
    </source>
</evidence>
<feature type="transmembrane region" description="Helical" evidence="1">
    <location>
        <begin position="12"/>
        <end position="34"/>
    </location>
</feature>
<feature type="transmembrane region" description="Helical" evidence="1">
    <location>
        <begin position="87"/>
        <end position="109"/>
    </location>
</feature>
<keyword evidence="3" id="KW-1185">Reference proteome</keyword>
<keyword evidence="1" id="KW-1133">Transmembrane helix</keyword>
<protein>
    <submittedName>
        <fullName evidence="2">Uncharacterized protein DUF4386</fullName>
    </submittedName>
</protein>
<feature type="transmembrane region" description="Helical" evidence="1">
    <location>
        <begin position="196"/>
        <end position="218"/>
    </location>
</feature>